<dbReference type="OrthoDB" id="9805698at2"/>
<dbReference type="Pfam" id="PF12627">
    <property type="entry name" value="PolyA_pol_RNAbd"/>
    <property type="match status" value="1"/>
</dbReference>
<feature type="binding site" evidence="11">
    <location>
        <position position="140"/>
    </location>
    <ligand>
        <name>CTP</name>
        <dbReference type="ChEBI" id="CHEBI:37563"/>
    </ligand>
</feature>
<comment type="catalytic activity">
    <reaction evidence="11">
        <text>a tRNA with a 3' CCA end + 2 CTP + ATP = a tRNA with a 3' CCACCA end + 3 diphosphate</text>
        <dbReference type="Rhea" id="RHEA:76235"/>
        <dbReference type="Rhea" id="RHEA-COMP:10468"/>
        <dbReference type="Rhea" id="RHEA-COMP:18655"/>
        <dbReference type="ChEBI" id="CHEBI:30616"/>
        <dbReference type="ChEBI" id="CHEBI:33019"/>
        <dbReference type="ChEBI" id="CHEBI:37563"/>
        <dbReference type="ChEBI" id="CHEBI:83071"/>
        <dbReference type="ChEBI" id="CHEBI:195187"/>
    </reaction>
</comment>
<name>A0A2P8EN69_9GAMM</name>
<dbReference type="PANTHER" id="PTHR47545">
    <property type="entry name" value="MULTIFUNCTIONAL CCA PROTEIN"/>
    <property type="match status" value="1"/>
</dbReference>
<evidence type="ECO:0000256" key="9">
    <source>
        <dbReference type="ARBA" id="ARBA00022842"/>
    </source>
</evidence>
<evidence type="ECO:0000259" key="13">
    <source>
        <dbReference type="Pfam" id="PF12627"/>
    </source>
</evidence>
<dbReference type="RefSeq" id="WP_106593057.1">
    <property type="nucleotide sequence ID" value="NZ_PYGI01000025.1"/>
</dbReference>
<dbReference type="InterPro" id="IPR050124">
    <property type="entry name" value="tRNA_CCA-adding_enzyme"/>
</dbReference>
<accession>A0A2P8EN69</accession>
<evidence type="ECO:0000256" key="11">
    <source>
        <dbReference type="HAMAP-Rule" id="MF_01262"/>
    </source>
</evidence>
<evidence type="ECO:0000256" key="1">
    <source>
        <dbReference type="ARBA" id="ARBA00001946"/>
    </source>
</evidence>
<dbReference type="GO" id="GO:0000049">
    <property type="term" value="F:tRNA binding"/>
    <property type="evidence" value="ECO:0007669"/>
    <property type="project" value="UniProtKB-UniRule"/>
</dbReference>
<feature type="binding site" evidence="11">
    <location>
        <position position="91"/>
    </location>
    <ligand>
        <name>CTP</name>
        <dbReference type="ChEBI" id="CHEBI:37563"/>
    </ligand>
</feature>
<feature type="binding site" evidence="11">
    <location>
        <position position="137"/>
    </location>
    <ligand>
        <name>ATP</name>
        <dbReference type="ChEBI" id="CHEBI:30616"/>
    </ligand>
</feature>
<evidence type="ECO:0000256" key="4">
    <source>
        <dbReference type="ARBA" id="ARBA00022695"/>
    </source>
</evidence>
<comment type="miscellaneous">
    <text evidence="11">A single active site specifically recognizes both ATP and CTP and is responsible for their addition.</text>
</comment>
<dbReference type="InterPro" id="IPR043519">
    <property type="entry name" value="NT_sf"/>
</dbReference>
<dbReference type="PANTHER" id="PTHR47545:SF1">
    <property type="entry name" value="MULTIFUNCTIONAL CCA PROTEIN"/>
    <property type="match status" value="1"/>
</dbReference>
<dbReference type="InterPro" id="IPR032828">
    <property type="entry name" value="PolyA_RNA-bd"/>
</dbReference>
<evidence type="ECO:0000256" key="8">
    <source>
        <dbReference type="ARBA" id="ARBA00022840"/>
    </source>
</evidence>
<dbReference type="CDD" id="cd05398">
    <property type="entry name" value="NT_ClassII-CCAase"/>
    <property type="match status" value="1"/>
</dbReference>
<dbReference type="GO" id="GO:0005524">
    <property type="term" value="F:ATP binding"/>
    <property type="evidence" value="ECO:0007669"/>
    <property type="project" value="UniProtKB-UniRule"/>
</dbReference>
<feature type="binding site" evidence="11">
    <location>
        <position position="137"/>
    </location>
    <ligand>
        <name>CTP</name>
        <dbReference type="ChEBI" id="CHEBI:37563"/>
    </ligand>
</feature>
<comment type="catalytic activity">
    <reaction evidence="11">
        <text>a tRNA precursor + 2 CTP + ATP = a tRNA with a 3' CCA end + 3 diphosphate</text>
        <dbReference type="Rhea" id="RHEA:14433"/>
        <dbReference type="Rhea" id="RHEA-COMP:10465"/>
        <dbReference type="Rhea" id="RHEA-COMP:10468"/>
        <dbReference type="ChEBI" id="CHEBI:30616"/>
        <dbReference type="ChEBI" id="CHEBI:33019"/>
        <dbReference type="ChEBI" id="CHEBI:37563"/>
        <dbReference type="ChEBI" id="CHEBI:74896"/>
        <dbReference type="ChEBI" id="CHEBI:83071"/>
        <dbReference type="EC" id="2.7.7.72"/>
    </reaction>
</comment>
<feature type="binding site" evidence="11">
    <location>
        <position position="11"/>
    </location>
    <ligand>
        <name>ATP</name>
        <dbReference type="ChEBI" id="CHEBI:30616"/>
    </ligand>
</feature>
<dbReference type="EC" id="2.7.7.72" evidence="11"/>
<gene>
    <name evidence="11" type="primary">cca</name>
    <name evidence="14" type="ORF">CLV44_12535</name>
</gene>
<organism evidence="14 15">
    <name type="scientific">Marinobacterium halophilum</name>
    <dbReference type="NCBI Taxonomy" id="267374"/>
    <lineage>
        <taxon>Bacteria</taxon>
        <taxon>Pseudomonadati</taxon>
        <taxon>Pseudomonadota</taxon>
        <taxon>Gammaproteobacteria</taxon>
        <taxon>Oceanospirillales</taxon>
        <taxon>Oceanospirillaceae</taxon>
        <taxon>Marinobacterium</taxon>
    </lineage>
</organism>
<comment type="caution">
    <text evidence="14">The sequence shown here is derived from an EMBL/GenBank/DDBJ whole genome shotgun (WGS) entry which is preliminary data.</text>
</comment>
<keyword evidence="15" id="KW-1185">Reference proteome</keyword>
<feature type="binding site" evidence="11">
    <location>
        <position position="23"/>
    </location>
    <ligand>
        <name>Mg(2+)</name>
        <dbReference type="ChEBI" id="CHEBI:18420"/>
    </ligand>
</feature>
<comment type="cofactor">
    <cofactor evidence="1 11">
        <name>Mg(2+)</name>
        <dbReference type="ChEBI" id="CHEBI:18420"/>
    </cofactor>
</comment>
<dbReference type="SUPFAM" id="SSF81301">
    <property type="entry name" value="Nucleotidyltransferase"/>
    <property type="match status" value="1"/>
</dbReference>
<keyword evidence="2 11" id="KW-0808">Transferase</keyword>
<dbReference type="InterPro" id="IPR002646">
    <property type="entry name" value="PolA_pol_head_dom"/>
</dbReference>
<dbReference type="Pfam" id="PF01743">
    <property type="entry name" value="PolyA_pol"/>
    <property type="match status" value="1"/>
</dbReference>
<dbReference type="GO" id="GO:0004810">
    <property type="term" value="F:CCA tRNA nucleotidyltransferase activity"/>
    <property type="evidence" value="ECO:0007669"/>
    <property type="project" value="UniProtKB-UniRule"/>
</dbReference>
<dbReference type="GO" id="GO:0160016">
    <property type="term" value="F:CCACCA tRNA nucleotidyltransferase activity"/>
    <property type="evidence" value="ECO:0007669"/>
    <property type="project" value="RHEA"/>
</dbReference>
<dbReference type="SUPFAM" id="SSF81891">
    <property type="entry name" value="Poly A polymerase C-terminal region-like"/>
    <property type="match status" value="1"/>
</dbReference>
<reference evidence="14 15" key="1">
    <citation type="submission" date="2018-03" db="EMBL/GenBank/DDBJ databases">
        <title>Genomic Encyclopedia of Archaeal and Bacterial Type Strains, Phase II (KMG-II): from individual species to whole genera.</title>
        <authorList>
            <person name="Goeker M."/>
        </authorList>
    </citation>
    <scope>NUCLEOTIDE SEQUENCE [LARGE SCALE GENOMIC DNA]</scope>
    <source>
        <strain evidence="14 15">DSM 17586</strain>
    </source>
</reference>
<comment type="function">
    <text evidence="11">Catalyzes the addition and repair of the essential 3'-terminal CCA sequence in tRNAs without using a nucleic acid template. Adds these three nucleotides in the order of C, C, and A to the tRNA nucleotide-73, using CTP and ATP as substrates and producing inorganic pyrophosphate. tRNA 3'-terminal CCA addition is required both for tRNA processing and repair. Also involved in tRNA surveillance by mediating tandem CCA addition to generate a CCACCA at the 3' terminus of unstable tRNAs. While stable tRNAs receive only 3'-terminal CCA, unstable tRNAs are marked with CCACCA and rapidly degraded.</text>
</comment>
<evidence type="ECO:0000256" key="5">
    <source>
        <dbReference type="ARBA" id="ARBA00022723"/>
    </source>
</evidence>
<keyword evidence="10 11" id="KW-0694">RNA-binding</keyword>
<proteinExistence type="inferred from homology"/>
<sequence>MQIYLVGGAVRDRLLGLEVKDRDWVVVGATPEAMAKQGFKPVGQDFPVFLHPDTGEEYALARTERKSGKGYTGFTFHASPEVSLEDDLLRRDLTINAIAQSEDGQLHDPCGGQQDLEQRLLRHVSPAFVEDPLRVLRVARFYARFAHLGFQVADETLQLMQALSASDELDHLTAERVWQECQRALCTCSPARFFSLLQQVGALPKLIPQSEALDCTRLQQRIDQLPGNTPHPPEQVFALFTWSLTAQQDSASGHAAITALCGQLRIPNRFRDLALKVRLHADALSRFDQLDAAERLHLIKTLDLLRRPEQLDDLIAVTHALHPALPDTRLRGLQQLLDAIKAIDNRALMAEGYTGKALGEALAQRQQQLCADYTEGLSA</sequence>
<evidence type="ECO:0000256" key="10">
    <source>
        <dbReference type="ARBA" id="ARBA00022884"/>
    </source>
</evidence>
<evidence type="ECO:0000256" key="3">
    <source>
        <dbReference type="ARBA" id="ARBA00022694"/>
    </source>
</evidence>
<keyword evidence="6 11" id="KW-0547">Nucleotide-binding</keyword>
<feature type="binding site" evidence="11">
    <location>
        <position position="140"/>
    </location>
    <ligand>
        <name>ATP</name>
        <dbReference type="ChEBI" id="CHEBI:30616"/>
    </ligand>
</feature>
<dbReference type="GO" id="GO:0000287">
    <property type="term" value="F:magnesium ion binding"/>
    <property type="evidence" value="ECO:0007669"/>
    <property type="project" value="UniProtKB-UniRule"/>
</dbReference>
<feature type="domain" description="Poly A polymerase head" evidence="12">
    <location>
        <begin position="3"/>
        <end position="122"/>
    </location>
</feature>
<dbReference type="Gene3D" id="3.30.460.10">
    <property type="entry name" value="Beta Polymerase, domain 2"/>
    <property type="match status" value="1"/>
</dbReference>
<feature type="binding site" evidence="11">
    <location>
        <position position="91"/>
    </location>
    <ligand>
        <name>ATP</name>
        <dbReference type="ChEBI" id="CHEBI:30616"/>
    </ligand>
</feature>
<evidence type="ECO:0000256" key="2">
    <source>
        <dbReference type="ARBA" id="ARBA00022679"/>
    </source>
</evidence>
<keyword evidence="4 11" id="KW-0548">Nucleotidyltransferase</keyword>
<feature type="binding site" evidence="11">
    <location>
        <position position="8"/>
    </location>
    <ligand>
        <name>CTP</name>
        <dbReference type="ChEBI" id="CHEBI:37563"/>
    </ligand>
</feature>
<keyword evidence="8 11" id="KW-0067">ATP-binding</keyword>
<keyword evidence="5 11" id="KW-0479">Metal-binding</keyword>
<keyword evidence="3 11" id="KW-0819">tRNA processing</keyword>
<dbReference type="EMBL" id="PYGI01000025">
    <property type="protein sequence ID" value="PSL10861.1"/>
    <property type="molecule type" value="Genomic_DNA"/>
</dbReference>
<dbReference type="Proteomes" id="UP000242133">
    <property type="component" value="Unassembled WGS sequence"/>
</dbReference>
<keyword evidence="9 11" id="KW-0460">Magnesium</keyword>
<feature type="binding site" evidence="11">
    <location>
        <position position="11"/>
    </location>
    <ligand>
        <name>CTP</name>
        <dbReference type="ChEBI" id="CHEBI:37563"/>
    </ligand>
</feature>
<dbReference type="AlphaFoldDB" id="A0A2P8EN69"/>
<keyword evidence="7 11" id="KW-0692">RNA repair</keyword>
<dbReference type="GO" id="GO:0042245">
    <property type="term" value="P:RNA repair"/>
    <property type="evidence" value="ECO:0007669"/>
    <property type="project" value="UniProtKB-KW"/>
</dbReference>
<dbReference type="Gene3D" id="1.10.3090.10">
    <property type="entry name" value="cca-adding enzyme, domain 2"/>
    <property type="match status" value="1"/>
</dbReference>
<evidence type="ECO:0000256" key="7">
    <source>
        <dbReference type="ARBA" id="ARBA00022800"/>
    </source>
</evidence>
<evidence type="ECO:0000313" key="14">
    <source>
        <dbReference type="EMBL" id="PSL10861.1"/>
    </source>
</evidence>
<dbReference type="GO" id="GO:0001680">
    <property type="term" value="P:tRNA 3'-terminal CCA addition"/>
    <property type="evidence" value="ECO:0007669"/>
    <property type="project" value="UniProtKB-UniRule"/>
</dbReference>
<feature type="binding site" evidence="11">
    <location>
        <position position="21"/>
    </location>
    <ligand>
        <name>Mg(2+)</name>
        <dbReference type="ChEBI" id="CHEBI:18420"/>
    </ligand>
</feature>
<feature type="binding site" evidence="11">
    <location>
        <position position="8"/>
    </location>
    <ligand>
        <name>ATP</name>
        <dbReference type="ChEBI" id="CHEBI:30616"/>
    </ligand>
</feature>
<evidence type="ECO:0000259" key="12">
    <source>
        <dbReference type="Pfam" id="PF01743"/>
    </source>
</evidence>
<comment type="similarity">
    <text evidence="11">Belongs to the tRNA nucleotidyltransferase/poly(A) polymerase family. Bacterial CCA-adding enzyme type 2 subfamily.</text>
</comment>
<protein>
    <recommendedName>
        <fullName evidence="11">CCA-adding enzyme</fullName>
        <ecNumber evidence="11">2.7.7.72</ecNumber>
    </recommendedName>
    <alternativeName>
        <fullName evidence="11">CCA tRNA nucleotidyltransferase</fullName>
    </alternativeName>
    <alternativeName>
        <fullName evidence="11">tRNA CCA-pyrophosphorylase</fullName>
    </alternativeName>
    <alternativeName>
        <fullName evidence="11">tRNA adenylyl-/cytidylyl- transferase</fullName>
    </alternativeName>
    <alternativeName>
        <fullName evidence="11">tRNA nucleotidyltransferase</fullName>
    </alternativeName>
    <alternativeName>
        <fullName evidence="11">tRNA-NT</fullName>
    </alternativeName>
</protein>
<dbReference type="HAMAP" id="MF_01262">
    <property type="entry name" value="CCA_bact_type2"/>
    <property type="match status" value="1"/>
</dbReference>
<dbReference type="PIRSF" id="PIRSF000813">
    <property type="entry name" value="CCA_bact"/>
    <property type="match status" value="1"/>
</dbReference>
<dbReference type="InterPro" id="IPR012006">
    <property type="entry name" value="CCA_bact"/>
</dbReference>
<feature type="domain" description="tRNA nucleotidyltransferase/poly(A) polymerase RNA and SrmB- binding" evidence="13">
    <location>
        <begin position="149"/>
        <end position="210"/>
    </location>
</feature>
<evidence type="ECO:0000256" key="6">
    <source>
        <dbReference type="ARBA" id="ARBA00022741"/>
    </source>
</evidence>
<evidence type="ECO:0000313" key="15">
    <source>
        <dbReference type="Proteomes" id="UP000242133"/>
    </source>
</evidence>